<gene>
    <name evidence="2" type="ORF">Mal64_14000</name>
</gene>
<sequence length="329" mass="36104">MNQATNEQKTLPEPAVLQEYVDSRGVQLRTDAGAGVLRGVKLLGLESKNGRRYREKALREAISLYEGAKVNVNHPQGDPLSPRDYRDRLGVIRGVELRPGEGLFGALHYNPKHALSEQLAWDAEHSPENVGLSHNVVARTAWEAGALVVESIQRVQSVDLVADPATTRGLFEHAGSDASPAAREPRAWSALTLEQIEANRPDLVEAIESRDRDRAAPDRERLRTLEEAETQRQKRDRIDGLLEEHGLPRMGSADPASRTIVSQAFADTLLAADDAALVRLIEDRRAIVAEASRSDRQALVRSQEQPLYPGEAAADTGTAAKSFLEAITR</sequence>
<organism evidence="2 3">
    <name type="scientific">Pseudobythopirellula maris</name>
    <dbReference type="NCBI Taxonomy" id="2527991"/>
    <lineage>
        <taxon>Bacteria</taxon>
        <taxon>Pseudomonadati</taxon>
        <taxon>Planctomycetota</taxon>
        <taxon>Planctomycetia</taxon>
        <taxon>Pirellulales</taxon>
        <taxon>Lacipirellulaceae</taxon>
        <taxon>Pseudobythopirellula</taxon>
    </lineage>
</organism>
<proteinExistence type="predicted"/>
<evidence type="ECO:0000313" key="3">
    <source>
        <dbReference type="Proteomes" id="UP000315440"/>
    </source>
</evidence>
<dbReference type="AlphaFoldDB" id="A0A5C5ZVM8"/>
<feature type="region of interest" description="Disordered" evidence="1">
    <location>
        <begin position="209"/>
        <end position="255"/>
    </location>
</feature>
<evidence type="ECO:0000256" key="1">
    <source>
        <dbReference type="SAM" id="MobiDB-lite"/>
    </source>
</evidence>
<dbReference type="OrthoDB" id="291901at2"/>
<dbReference type="Proteomes" id="UP000315440">
    <property type="component" value="Unassembled WGS sequence"/>
</dbReference>
<keyword evidence="3" id="KW-1185">Reference proteome</keyword>
<dbReference type="EMBL" id="SJPQ01000001">
    <property type="protein sequence ID" value="TWT91001.1"/>
    <property type="molecule type" value="Genomic_DNA"/>
</dbReference>
<dbReference type="RefSeq" id="WP_146398358.1">
    <property type="nucleotide sequence ID" value="NZ_SJPQ01000001.1"/>
</dbReference>
<protein>
    <submittedName>
        <fullName evidence="2">Uncharacterized protein</fullName>
    </submittedName>
</protein>
<feature type="compositionally biased region" description="Basic and acidic residues" evidence="1">
    <location>
        <begin position="209"/>
        <end position="247"/>
    </location>
</feature>
<accession>A0A5C5ZVM8</accession>
<comment type="caution">
    <text evidence="2">The sequence shown here is derived from an EMBL/GenBank/DDBJ whole genome shotgun (WGS) entry which is preliminary data.</text>
</comment>
<reference evidence="2 3" key="1">
    <citation type="submission" date="2019-02" db="EMBL/GenBank/DDBJ databases">
        <title>Deep-cultivation of Planctomycetes and their phenomic and genomic characterization uncovers novel biology.</title>
        <authorList>
            <person name="Wiegand S."/>
            <person name="Jogler M."/>
            <person name="Boedeker C."/>
            <person name="Pinto D."/>
            <person name="Vollmers J."/>
            <person name="Rivas-Marin E."/>
            <person name="Kohn T."/>
            <person name="Peeters S.H."/>
            <person name="Heuer A."/>
            <person name="Rast P."/>
            <person name="Oberbeckmann S."/>
            <person name="Bunk B."/>
            <person name="Jeske O."/>
            <person name="Meyerdierks A."/>
            <person name="Storesund J.E."/>
            <person name="Kallscheuer N."/>
            <person name="Luecker S."/>
            <person name="Lage O.M."/>
            <person name="Pohl T."/>
            <person name="Merkel B.J."/>
            <person name="Hornburger P."/>
            <person name="Mueller R.-W."/>
            <person name="Bruemmer F."/>
            <person name="Labrenz M."/>
            <person name="Spormann A.M."/>
            <person name="Op Den Camp H."/>
            <person name="Overmann J."/>
            <person name="Amann R."/>
            <person name="Jetten M.S.M."/>
            <person name="Mascher T."/>
            <person name="Medema M.H."/>
            <person name="Devos D.P."/>
            <person name="Kaster A.-K."/>
            <person name="Ovreas L."/>
            <person name="Rohde M."/>
            <person name="Galperin M.Y."/>
            <person name="Jogler C."/>
        </authorList>
    </citation>
    <scope>NUCLEOTIDE SEQUENCE [LARGE SCALE GENOMIC DNA]</scope>
    <source>
        <strain evidence="2 3">Mal64</strain>
    </source>
</reference>
<evidence type="ECO:0000313" key="2">
    <source>
        <dbReference type="EMBL" id="TWT91001.1"/>
    </source>
</evidence>
<name>A0A5C5ZVM8_9BACT</name>